<protein>
    <recommendedName>
        <fullName evidence="2">DUF1080 domain-containing protein</fullName>
    </recommendedName>
</protein>
<proteinExistence type="predicted"/>
<organism evidence="1">
    <name type="scientific">Streptomyces haneummycinicus</name>
    <dbReference type="NCBI Taxonomy" id="3074435"/>
    <lineage>
        <taxon>Bacteria</taxon>
        <taxon>Bacillati</taxon>
        <taxon>Actinomycetota</taxon>
        <taxon>Actinomycetes</taxon>
        <taxon>Kitasatosporales</taxon>
        <taxon>Streptomycetaceae</taxon>
        <taxon>Streptomyces</taxon>
    </lineage>
</organism>
<sequence length="120" mass="12315">MLCCLLAVGGCGGGGTGGNSGGVAASGGGGSDDRRPAIPAALIGDWSGGSSDGFESSVYSFREDGSFSQDILGQRITGRFAVGENQLTMYPARGAPLTFQWGIGQDGYLYLDGESYVRFR</sequence>
<dbReference type="EMBL" id="AP035768">
    <property type="protein sequence ID" value="BFO18204.1"/>
    <property type="molecule type" value="Genomic_DNA"/>
</dbReference>
<evidence type="ECO:0008006" key="2">
    <source>
        <dbReference type="Google" id="ProtNLM"/>
    </source>
</evidence>
<reference evidence="1" key="2">
    <citation type="submission" date="2024-07" db="EMBL/GenBank/DDBJ databases">
        <title>Streptomyces haneummycinica sp. nov., a new antibiotic-producing actinobacterium isolated from marine sediment.</title>
        <authorList>
            <person name="Uemura M."/>
            <person name="Hamada M."/>
            <person name="Hirano S."/>
            <person name="Kobayashi K."/>
            <person name="Ohshiro T."/>
            <person name="Kobayashi T."/>
            <person name="Terahara T."/>
        </authorList>
    </citation>
    <scope>NUCLEOTIDE SEQUENCE</scope>
    <source>
        <strain evidence="1">KM77-8</strain>
    </source>
</reference>
<accession>A0AAT9HLL6</accession>
<name>A0AAT9HLL6_9ACTN</name>
<gene>
    <name evidence="1" type="ORF">SHKM778_45920</name>
</gene>
<reference evidence="1" key="1">
    <citation type="submission" date="2024-06" db="EMBL/GenBank/DDBJ databases">
        <authorList>
            <consortium name="consrtm"/>
            <person name="Uemura M."/>
            <person name="Terahara T."/>
        </authorList>
    </citation>
    <scope>NUCLEOTIDE SEQUENCE</scope>
    <source>
        <strain evidence="1">KM77-8</strain>
    </source>
</reference>
<evidence type="ECO:0000313" key="1">
    <source>
        <dbReference type="EMBL" id="BFO18204.1"/>
    </source>
</evidence>
<dbReference type="AlphaFoldDB" id="A0AAT9HLL6"/>